<accession>A0A6A5VIL0</accession>
<protein>
    <submittedName>
        <fullName evidence="2">Uncharacterized protein</fullName>
    </submittedName>
</protein>
<keyword evidence="3" id="KW-1185">Reference proteome</keyword>
<name>A0A6A5VIL0_9PLEO</name>
<gene>
    <name evidence="2" type="ORF">BU23DRAFT_640909</name>
</gene>
<sequence>MTSHRPIIPLSSSNFTPTREDEYLDSSYDSDGSDTGLSLADFLTQEDAQSHSSLSTIRPSTALGAHVDSVRAEDISLTRAESVANRRDSFDRRLNESDLDWRTRAVHSPVARQVITEVSEDLKQTHDALMECLYATESAGGEENGKEVGEGYQWKPSLEQLQEVYESTESPQDAEEAGDDDVKKSLSERTIVRLRGGGMQEFFGLKRGPREYSTQPQRPQIIRRPSDAFSRVVGRGSVGTTVGPSAAHSELIQNSPPRAQDPRLRRLQQSDMLKPPSFISNVGSNATAGYGRTASIVPEGSVASYNMGFQTRPGTLYKHADADEPRASISDFPKVPPPPVSGGRSKRLLKKPSLALPDQSAYAAHGVSSPVELPTNDTNEQWSSGNRLAPSPEPEPEHAEELGPVPKLRSPMQSPVKSSWRNFSRPPGSPNTVSASEAQGSGYNKEPQNTFFVPQRHGNLEHSTVGSLRKNRRLLGQSQVSVSSLSLVEEHYAESNRLTQGTPLQPDPDLSLEDSAEPWTMGADRSHRSIWYGGDHLSIVPGDSASEVGVGNAPQARQPAPKSRKAKLLPGGTLAELEEREDFEEPRAKERSEDRFQEEIRRVWTSYQTRIRLIHEDVMKTEEEKKAAVKDEQRYLELLIGQASNETGFAQLHEPWQKDQFVRNLFGVQPKPSRTPSIFRKANKVMKWVLAVPDDPELKTHSSRKQSFQYSKLDAAPSNLQRDPTNTTTPQPGSSRSQPTPLVAQNQYRRLKQEDVPFSPDEHRRFHFAPTPPVHAAVRNDRLWAVNCVKRDGMADTVASRRRHEQMRQSRLEFGIRV</sequence>
<reference evidence="2" key="1">
    <citation type="journal article" date="2020" name="Stud. Mycol.">
        <title>101 Dothideomycetes genomes: a test case for predicting lifestyles and emergence of pathogens.</title>
        <authorList>
            <person name="Haridas S."/>
            <person name="Albert R."/>
            <person name="Binder M."/>
            <person name="Bloem J."/>
            <person name="Labutti K."/>
            <person name="Salamov A."/>
            <person name="Andreopoulos B."/>
            <person name="Baker S."/>
            <person name="Barry K."/>
            <person name="Bills G."/>
            <person name="Bluhm B."/>
            <person name="Cannon C."/>
            <person name="Castanera R."/>
            <person name="Culley D."/>
            <person name="Daum C."/>
            <person name="Ezra D."/>
            <person name="Gonzalez J."/>
            <person name="Henrissat B."/>
            <person name="Kuo A."/>
            <person name="Liang C."/>
            <person name="Lipzen A."/>
            <person name="Lutzoni F."/>
            <person name="Magnuson J."/>
            <person name="Mondo S."/>
            <person name="Nolan M."/>
            <person name="Ohm R."/>
            <person name="Pangilinan J."/>
            <person name="Park H.-J."/>
            <person name="Ramirez L."/>
            <person name="Alfaro M."/>
            <person name="Sun H."/>
            <person name="Tritt A."/>
            <person name="Yoshinaga Y."/>
            <person name="Zwiers L.-H."/>
            <person name="Turgeon B."/>
            <person name="Goodwin S."/>
            <person name="Spatafora J."/>
            <person name="Crous P."/>
            <person name="Grigoriev I."/>
        </authorList>
    </citation>
    <scope>NUCLEOTIDE SEQUENCE</scope>
    <source>
        <strain evidence="2">CBS 107.79</strain>
    </source>
</reference>
<feature type="region of interest" description="Disordered" evidence="1">
    <location>
        <begin position="493"/>
        <end position="520"/>
    </location>
</feature>
<feature type="compositionally biased region" description="Polar residues" evidence="1">
    <location>
        <begin position="430"/>
        <end position="452"/>
    </location>
</feature>
<feature type="compositionally biased region" description="Polar residues" evidence="1">
    <location>
        <begin position="718"/>
        <end position="741"/>
    </location>
</feature>
<evidence type="ECO:0000313" key="2">
    <source>
        <dbReference type="EMBL" id="KAF1973187.1"/>
    </source>
</evidence>
<proteinExistence type="predicted"/>
<organism evidence="2 3">
    <name type="scientific">Bimuria novae-zelandiae CBS 107.79</name>
    <dbReference type="NCBI Taxonomy" id="1447943"/>
    <lineage>
        <taxon>Eukaryota</taxon>
        <taxon>Fungi</taxon>
        <taxon>Dikarya</taxon>
        <taxon>Ascomycota</taxon>
        <taxon>Pezizomycotina</taxon>
        <taxon>Dothideomycetes</taxon>
        <taxon>Pleosporomycetidae</taxon>
        <taxon>Pleosporales</taxon>
        <taxon>Massarineae</taxon>
        <taxon>Didymosphaeriaceae</taxon>
        <taxon>Bimuria</taxon>
    </lineage>
</organism>
<feature type="region of interest" description="Disordered" evidence="1">
    <location>
        <begin position="542"/>
        <end position="573"/>
    </location>
</feature>
<feature type="region of interest" description="Disordered" evidence="1">
    <location>
        <begin position="238"/>
        <end position="260"/>
    </location>
</feature>
<dbReference type="EMBL" id="ML976682">
    <property type="protein sequence ID" value="KAF1973187.1"/>
    <property type="molecule type" value="Genomic_DNA"/>
</dbReference>
<feature type="region of interest" description="Disordered" evidence="1">
    <location>
        <begin position="163"/>
        <end position="185"/>
    </location>
</feature>
<feature type="compositionally biased region" description="Low complexity" evidence="1">
    <location>
        <begin position="25"/>
        <end position="36"/>
    </location>
</feature>
<feature type="compositionally biased region" description="Polar residues" evidence="1">
    <location>
        <begin position="411"/>
        <end position="422"/>
    </location>
</feature>
<feature type="region of interest" description="Disordered" evidence="1">
    <location>
        <begin position="1"/>
        <end position="36"/>
    </location>
</feature>
<feature type="region of interest" description="Disordered" evidence="1">
    <location>
        <begin position="697"/>
        <end position="741"/>
    </location>
</feature>
<dbReference type="Proteomes" id="UP000800036">
    <property type="component" value="Unassembled WGS sequence"/>
</dbReference>
<evidence type="ECO:0000256" key="1">
    <source>
        <dbReference type="SAM" id="MobiDB-lite"/>
    </source>
</evidence>
<evidence type="ECO:0000313" key="3">
    <source>
        <dbReference type="Proteomes" id="UP000800036"/>
    </source>
</evidence>
<feature type="region of interest" description="Disordered" evidence="1">
    <location>
        <begin position="327"/>
        <end position="465"/>
    </location>
</feature>
<dbReference type="OrthoDB" id="3798571at2759"/>
<feature type="compositionally biased region" description="Polar residues" evidence="1">
    <location>
        <begin position="375"/>
        <end position="386"/>
    </location>
</feature>
<dbReference type="AlphaFoldDB" id="A0A6A5VIL0"/>